<dbReference type="InterPro" id="IPR035965">
    <property type="entry name" value="PAS-like_dom_sf"/>
</dbReference>
<dbReference type="Proteomes" id="UP000182737">
    <property type="component" value="Unassembled WGS sequence"/>
</dbReference>
<organism evidence="8 9">
    <name type="scientific">Treponema bryantii</name>
    <dbReference type="NCBI Taxonomy" id="163"/>
    <lineage>
        <taxon>Bacteria</taxon>
        <taxon>Pseudomonadati</taxon>
        <taxon>Spirochaetota</taxon>
        <taxon>Spirochaetia</taxon>
        <taxon>Spirochaetales</taxon>
        <taxon>Treponemataceae</taxon>
        <taxon>Treponema</taxon>
    </lineage>
</organism>
<evidence type="ECO:0000259" key="4">
    <source>
        <dbReference type="PROSITE" id="PS50109"/>
    </source>
</evidence>
<dbReference type="Gene3D" id="3.20.20.450">
    <property type="entry name" value="EAL domain"/>
    <property type="match status" value="1"/>
</dbReference>
<dbReference type="Pfam" id="PF00990">
    <property type="entry name" value="GGDEF"/>
    <property type="match status" value="1"/>
</dbReference>
<feature type="domain" description="Histidine kinase" evidence="4">
    <location>
        <begin position="731"/>
        <end position="954"/>
    </location>
</feature>
<dbReference type="CDD" id="cd01948">
    <property type="entry name" value="EAL"/>
    <property type="match status" value="1"/>
</dbReference>
<dbReference type="InterPro" id="IPR001633">
    <property type="entry name" value="EAL_dom"/>
</dbReference>
<dbReference type="InterPro" id="IPR050706">
    <property type="entry name" value="Cyclic-di-GMP_PDE-like"/>
</dbReference>
<feature type="domain" description="GGDEF" evidence="7">
    <location>
        <begin position="163"/>
        <end position="290"/>
    </location>
</feature>
<dbReference type="InterPro" id="IPR036890">
    <property type="entry name" value="HATPase_C_sf"/>
</dbReference>
<dbReference type="PANTHER" id="PTHR33121">
    <property type="entry name" value="CYCLIC DI-GMP PHOSPHODIESTERASE PDEF"/>
    <property type="match status" value="1"/>
</dbReference>
<evidence type="ECO:0000259" key="6">
    <source>
        <dbReference type="PROSITE" id="PS50883"/>
    </source>
</evidence>
<accession>A0A1I3L9T3</accession>
<dbReference type="SUPFAM" id="SSF55874">
    <property type="entry name" value="ATPase domain of HSP90 chaperone/DNA topoisomerase II/histidine kinase"/>
    <property type="match status" value="1"/>
</dbReference>
<keyword evidence="9" id="KW-1185">Reference proteome</keyword>
<comment type="caution">
    <text evidence="3">Lacks conserved residue(s) required for the propagation of feature annotation.</text>
</comment>
<protein>
    <recommendedName>
        <fullName evidence="2">histidine kinase</fullName>
        <ecNumber evidence="2">2.7.13.3</ecNumber>
    </recommendedName>
</protein>
<dbReference type="PRINTS" id="PR00344">
    <property type="entry name" value="BCTRLSENSOR"/>
</dbReference>
<dbReference type="SUPFAM" id="SSF52172">
    <property type="entry name" value="CheY-like"/>
    <property type="match status" value="1"/>
</dbReference>
<dbReference type="Gene3D" id="1.10.287.130">
    <property type="match status" value="1"/>
</dbReference>
<dbReference type="PROSITE" id="PS50110">
    <property type="entry name" value="RESPONSE_REGULATORY"/>
    <property type="match status" value="1"/>
</dbReference>
<dbReference type="Gene3D" id="3.30.70.270">
    <property type="match status" value="1"/>
</dbReference>
<name>A0A1I3L9T3_9SPIR</name>
<dbReference type="GO" id="GO:0071111">
    <property type="term" value="F:cyclic-guanylate-specific phosphodiesterase activity"/>
    <property type="evidence" value="ECO:0007669"/>
    <property type="project" value="InterPro"/>
</dbReference>
<dbReference type="PROSITE" id="PS50883">
    <property type="entry name" value="EAL"/>
    <property type="match status" value="1"/>
</dbReference>
<dbReference type="Gene3D" id="3.30.450.20">
    <property type="entry name" value="PAS domain"/>
    <property type="match status" value="1"/>
</dbReference>
<dbReference type="InterPro" id="IPR011006">
    <property type="entry name" value="CheY-like_superfamily"/>
</dbReference>
<dbReference type="PANTHER" id="PTHR33121:SF71">
    <property type="entry name" value="OXYGEN SENSOR PROTEIN DOSP"/>
    <property type="match status" value="1"/>
</dbReference>
<dbReference type="Pfam" id="PF00563">
    <property type="entry name" value="EAL"/>
    <property type="match status" value="1"/>
</dbReference>
<dbReference type="InterPro" id="IPR036097">
    <property type="entry name" value="HisK_dim/P_sf"/>
</dbReference>
<evidence type="ECO:0000256" key="1">
    <source>
        <dbReference type="ARBA" id="ARBA00000085"/>
    </source>
</evidence>
<dbReference type="SUPFAM" id="SSF55785">
    <property type="entry name" value="PYP-like sensor domain (PAS domain)"/>
    <property type="match status" value="1"/>
</dbReference>
<dbReference type="PROSITE" id="PS50109">
    <property type="entry name" value="HIS_KIN"/>
    <property type="match status" value="1"/>
</dbReference>
<dbReference type="InterPro" id="IPR003594">
    <property type="entry name" value="HATPase_dom"/>
</dbReference>
<dbReference type="InterPro" id="IPR035919">
    <property type="entry name" value="EAL_sf"/>
</dbReference>
<dbReference type="SUPFAM" id="SSF55073">
    <property type="entry name" value="Nucleotide cyclase"/>
    <property type="match status" value="1"/>
</dbReference>
<dbReference type="EMBL" id="FORI01000006">
    <property type="protein sequence ID" value="SFI81216.1"/>
    <property type="molecule type" value="Genomic_DNA"/>
</dbReference>
<dbReference type="InterPro" id="IPR004358">
    <property type="entry name" value="Sig_transdc_His_kin-like_C"/>
</dbReference>
<dbReference type="SMART" id="SM00052">
    <property type="entry name" value="EAL"/>
    <property type="match status" value="1"/>
</dbReference>
<proteinExistence type="predicted"/>
<dbReference type="GO" id="GO:0000155">
    <property type="term" value="F:phosphorelay sensor kinase activity"/>
    <property type="evidence" value="ECO:0007669"/>
    <property type="project" value="InterPro"/>
</dbReference>
<dbReference type="PROSITE" id="PS50887">
    <property type="entry name" value="GGDEF"/>
    <property type="match status" value="1"/>
</dbReference>
<evidence type="ECO:0000259" key="5">
    <source>
        <dbReference type="PROSITE" id="PS50110"/>
    </source>
</evidence>
<dbReference type="RefSeq" id="WP_074931866.1">
    <property type="nucleotide sequence ID" value="NZ_FORI01000006.1"/>
</dbReference>
<dbReference type="OrthoDB" id="366324at2"/>
<evidence type="ECO:0000313" key="9">
    <source>
        <dbReference type="Proteomes" id="UP000182737"/>
    </source>
</evidence>
<gene>
    <name evidence="8" type="ORF">SAMN04487775_106122</name>
</gene>
<dbReference type="Pfam" id="PF08447">
    <property type="entry name" value="PAS_3"/>
    <property type="match status" value="1"/>
</dbReference>
<dbReference type="EC" id="2.7.13.3" evidence="2"/>
<evidence type="ECO:0000313" key="8">
    <source>
        <dbReference type="EMBL" id="SFI81216.1"/>
    </source>
</evidence>
<dbReference type="SUPFAM" id="SSF47384">
    <property type="entry name" value="Homodimeric domain of signal transducing histidine kinase"/>
    <property type="match status" value="1"/>
</dbReference>
<dbReference type="SMART" id="SM00448">
    <property type="entry name" value="REC"/>
    <property type="match status" value="1"/>
</dbReference>
<evidence type="ECO:0000256" key="3">
    <source>
        <dbReference type="PROSITE-ProRule" id="PRU00169"/>
    </source>
</evidence>
<dbReference type="InterPro" id="IPR000160">
    <property type="entry name" value="GGDEF_dom"/>
</dbReference>
<dbReference type="InterPro" id="IPR043128">
    <property type="entry name" value="Rev_trsase/Diguanyl_cyclase"/>
</dbReference>
<dbReference type="Pfam" id="PF02518">
    <property type="entry name" value="HATPase_c"/>
    <property type="match status" value="1"/>
</dbReference>
<evidence type="ECO:0000259" key="7">
    <source>
        <dbReference type="PROSITE" id="PS50887"/>
    </source>
</evidence>
<dbReference type="InterPro" id="IPR029787">
    <property type="entry name" value="Nucleotide_cyclase"/>
</dbReference>
<dbReference type="InterPro" id="IPR001789">
    <property type="entry name" value="Sig_transdc_resp-reg_receiver"/>
</dbReference>
<evidence type="ECO:0000256" key="2">
    <source>
        <dbReference type="ARBA" id="ARBA00012438"/>
    </source>
</evidence>
<sequence length="970" mass="109824">MNTLNNIDKPKVLIVESDAENSAELKNIISNHYEVVEATPENAASLISDKENGITTAILYIKLAAPIIKELRGSIPTAKFPVLICTDIDNSDLENELLDLEVIDFLKKPYDKRRVLNRLKTAIKLAEANKAIDELERDELTGLLTRKAFLIKAEQFIANNRDKNFCIIAFDFDNFKSSNSLYGVEKCNEFLAYTARELMKAMPQGISGRYGGDQYILFYEYIEKVDIDRLNRVTKLILDNAPIPHQIVKMGVYSPVDCELPLVICCDRAFLALSGIKGKYGKNLAFFEETLQNQLLNEQRIIETMERALEEKQFQVFYQPKHETVTGYIAGAEALVRWNHPEYGFMAPGQFIPLFERNGFITKLDCFVIEQVCNDLVRWKQDGLPLVPISINVSRRDFMESGCIDRQLQTIEKYGIDHSLIHMEVTESLYSDNTDLIISKVKEIQNLGFMIEMDDFGSGYSSLGMLSTFPLNVLKLDISFVRNIRANEIVIENIIKMAHRMGLLAIAEGAETVEQYKILKTLGCDYIQGFYFSKPLPIRDFESYLKKASIFTCGSIHLRKAYDGSDPVTEDMLIAANEVAEGIPGGFFSYHADGGLELISFNSELIHMYACTTAEEFREYVGNSFCGIVHPDDFMRVQRSIDKQINEDNNIDYVEYRIKAKDGTVKYVKDYGRFVKTKNYGDIFYVFLNDITLEERAKAEAEAELVRKIELQRTADIASNANRAKNIFMYNVAQNIRGDMKTIIGLTNDIKSKSHDNLIIHSSLQKLEKSQEHMLNFINSVYELSQMEIGDVQVNEAPIDITHAMEKTYELIEQETKAKNITVEYWSEISNPYIYQDIMHTTNSVMQVLSNAVKYTPNGGKIKFGLKQTPSDNPDECIISFICEDTGIGISPEFVPYICKSFAREDNEVNSEIPSAGLGLSIAKNLLYVMGGTIDIKSELGVGTTVITSQPHRYARKEDVEKATSLSGNV</sequence>
<dbReference type="NCBIfam" id="TIGR00254">
    <property type="entry name" value="GGDEF"/>
    <property type="match status" value="1"/>
</dbReference>
<dbReference type="InterPro" id="IPR005467">
    <property type="entry name" value="His_kinase_dom"/>
</dbReference>
<dbReference type="SMART" id="SM00267">
    <property type="entry name" value="GGDEF"/>
    <property type="match status" value="1"/>
</dbReference>
<dbReference type="Gene3D" id="3.40.50.2300">
    <property type="match status" value="1"/>
</dbReference>
<comment type="catalytic activity">
    <reaction evidence="1">
        <text>ATP + protein L-histidine = ADP + protein N-phospho-L-histidine.</text>
        <dbReference type="EC" id="2.7.13.3"/>
    </reaction>
</comment>
<feature type="domain" description="Response regulatory" evidence="5">
    <location>
        <begin position="11"/>
        <end position="123"/>
    </location>
</feature>
<reference evidence="9" key="1">
    <citation type="submission" date="2016-10" db="EMBL/GenBank/DDBJ databases">
        <authorList>
            <person name="Varghese N."/>
            <person name="Submissions S."/>
        </authorList>
    </citation>
    <scope>NUCLEOTIDE SEQUENCE [LARGE SCALE GENOMIC DNA]</scope>
    <source>
        <strain evidence="9">XBD1002</strain>
    </source>
</reference>
<feature type="domain" description="EAL" evidence="6">
    <location>
        <begin position="298"/>
        <end position="549"/>
    </location>
</feature>
<dbReference type="Gene3D" id="3.30.565.10">
    <property type="entry name" value="Histidine kinase-like ATPase, C-terminal domain"/>
    <property type="match status" value="1"/>
</dbReference>
<dbReference type="InterPro" id="IPR013655">
    <property type="entry name" value="PAS_fold_3"/>
</dbReference>
<dbReference type="SUPFAM" id="SSF141868">
    <property type="entry name" value="EAL domain-like"/>
    <property type="match status" value="1"/>
</dbReference>
<dbReference type="SMART" id="SM00387">
    <property type="entry name" value="HATPase_c"/>
    <property type="match status" value="1"/>
</dbReference>
<dbReference type="AlphaFoldDB" id="A0A1I3L9T3"/>